<dbReference type="InterPro" id="IPR032710">
    <property type="entry name" value="NTF2-like_dom_sf"/>
</dbReference>
<proteinExistence type="predicted"/>
<dbReference type="AlphaFoldDB" id="A0A917BUQ0"/>
<feature type="domain" description="SnoaL-like" evidence="1">
    <location>
        <begin position="31"/>
        <end position="116"/>
    </location>
</feature>
<organism evidence="2 3">
    <name type="scientific">Marmoricola endophyticus</name>
    <dbReference type="NCBI Taxonomy" id="2040280"/>
    <lineage>
        <taxon>Bacteria</taxon>
        <taxon>Bacillati</taxon>
        <taxon>Actinomycetota</taxon>
        <taxon>Actinomycetes</taxon>
        <taxon>Propionibacteriales</taxon>
        <taxon>Nocardioidaceae</taxon>
        <taxon>Marmoricola</taxon>
    </lineage>
</organism>
<dbReference type="EMBL" id="BMKQ01000002">
    <property type="protein sequence ID" value="GGF57412.1"/>
    <property type="molecule type" value="Genomic_DNA"/>
</dbReference>
<comment type="caution">
    <text evidence="2">The sequence shown here is derived from an EMBL/GenBank/DDBJ whole genome shotgun (WGS) entry which is preliminary data.</text>
</comment>
<dbReference type="Proteomes" id="UP000649179">
    <property type="component" value="Unassembled WGS sequence"/>
</dbReference>
<dbReference type="SUPFAM" id="SSF54427">
    <property type="entry name" value="NTF2-like"/>
    <property type="match status" value="1"/>
</dbReference>
<keyword evidence="3" id="KW-1185">Reference proteome</keyword>
<gene>
    <name evidence="2" type="ORF">GCM10011519_34210</name>
</gene>
<reference evidence="2" key="1">
    <citation type="journal article" date="2014" name="Int. J. Syst. Evol. Microbiol.">
        <title>Complete genome sequence of Corynebacterium casei LMG S-19264T (=DSM 44701T), isolated from a smear-ripened cheese.</title>
        <authorList>
            <consortium name="US DOE Joint Genome Institute (JGI-PGF)"/>
            <person name="Walter F."/>
            <person name="Albersmeier A."/>
            <person name="Kalinowski J."/>
            <person name="Ruckert C."/>
        </authorList>
    </citation>
    <scope>NUCLEOTIDE SEQUENCE</scope>
    <source>
        <strain evidence="2">CGMCC 1.16067</strain>
    </source>
</reference>
<dbReference type="Gene3D" id="3.10.450.50">
    <property type="match status" value="1"/>
</dbReference>
<accession>A0A917BUQ0</accession>
<evidence type="ECO:0000313" key="2">
    <source>
        <dbReference type="EMBL" id="GGF57412.1"/>
    </source>
</evidence>
<name>A0A917BUQ0_9ACTN</name>
<protein>
    <recommendedName>
        <fullName evidence="1">SnoaL-like domain-containing protein</fullName>
    </recommendedName>
</protein>
<evidence type="ECO:0000313" key="3">
    <source>
        <dbReference type="Proteomes" id="UP000649179"/>
    </source>
</evidence>
<dbReference type="Pfam" id="PF12680">
    <property type="entry name" value="SnoaL_2"/>
    <property type="match status" value="1"/>
</dbReference>
<reference evidence="2" key="2">
    <citation type="submission" date="2020-09" db="EMBL/GenBank/DDBJ databases">
        <authorList>
            <person name="Sun Q."/>
            <person name="Zhou Y."/>
        </authorList>
    </citation>
    <scope>NUCLEOTIDE SEQUENCE</scope>
    <source>
        <strain evidence="2">CGMCC 1.16067</strain>
    </source>
</reference>
<dbReference type="InterPro" id="IPR037401">
    <property type="entry name" value="SnoaL-like"/>
</dbReference>
<evidence type="ECO:0000259" key="1">
    <source>
        <dbReference type="Pfam" id="PF12680"/>
    </source>
</evidence>
<sequence length="144" mass="15284">MAPRLSPGDRDTRALCEAAAMPQRDAIHDLVGRFVAALGAQDAAALADLFTDDAVHDDPTGEGQDVGPERIREFYAQRFHVPVTAASLEGPTAIHGPLAAFRVVVEIPAGRTPFRLLTCYLADVGPTGQFRSLRAVPDPVALNG</sequence>